<proteinExistence type="predicted"/>
<dbReference type="Proteomes" id="UP000027821">
    <property type="component" value="Unassembled WGS sequence"/>
</dbReference>
<evidence type="ECO:0000313" key="2">
    <source>
        <dbReference type="EMBL" id="KEO71643.1"/>
    </source>
</evidence>
<sequence length="119" mass="13890">MGMDTSRVYFYTFLLLVLGCWLLYNRWFVGIGFISLATFSSYFTEYIILHNYFASVAVYIGIIIDIIIRKEKKWLVPLILIGMIQGIAFQTGWFDYYMVGFMEFLGLCVGSVFIIKTIR</sequence>
<evidence type="ECO:0000313" key="3">
    <source>
        <dbReference type="Proteomes" id="UP000027821"/>
    </source>
</evidence>
<feature type="transmembrane region" description="Helical" evidence="1">
    <location>
        <begin position="47"/>
        <end position="67"/>
    </location>
</feature>
<comment type="caution">
    <text evidence="2">The sequence shown here is derived from an EMBL/GenBank/DDBJ whole genome shotgun (WGS) entry which is preliminary data.</text>
</comment>
<dbReference type="EMBL" id="JMIH01000048">
    <property type="protein sequence ID" value="KEO71643.1"/>
    <property type="molecule type" value="Genomic_DNA"/>
</dbReference>
<protein>
    <submittedName>
        <fullName evidence="2">Uncharacterized protein</fullName>
    </submittedName>
</protein>
<gene>
    <name evidence="2" type="ORF">EL17_23580</name>
</gene>
<dbReference type="PROSITE" id="PS51257">
    <property type="entry name" value="PROKAR_LIPOPROTEIN"/>
    <property type="match status" value="1"/>
</dbReference>
<keyword evidence="1" id="KW-1133">Transmembrane helix</keyword>
<reference evidence="2 3" key="1">
    <citation type="submission" date="2014-04" db="EMBL/GenBank/DDBJ databases">
        <title>Characterization and application of a salt tolerant electro-active bacterium.</title>
        <authorList>
            <person name="Yang L."/>
            <person name="Wei S."/>
            <person name="Tay Q.X.M."/>
        </authorList>
    </citation>
    <scope>NUCLEOTIDE SEQUENCE [LARGE SCALE GENOMIC DNA]</scope>
    <source>
        <strain evidence="2 3">LY1</strain>
    </source>
</reference>
<feature type="transmembrane region" description="Helical" evidence="1">
    <location>
        <begin position="74"/>
        <end position="90"/>
    </location>
</feature>
<organism evidence="2 3">
    <name type="scientific">Anditalea andensis</name>
    <dbReference type="NCBI Taxonomy" id="1048983"/>
    <lineage>
        <taxon>Bacteria</taxon>
        <taxon>Pseudomonadati</taxon>
        <taxon>Bacteroidota</taxon>
        <taxon>Cytophagia</taxon>
        <taxon>Cytophagales</taxon>
        <taxon>Cytophagaceae</taxon>
        <taxon>Anditalea</taxon>
    </lineage>
</organism>
<evidence type="ECO:0000256" key="1">
    <source>
        <dbReference type="SAM" id="Phobius"/>
    </source>
</evidence>
<feature type="transmembrane region" description="Helical" evidence="1">
    <location>
        <begin position="9"/>
        <end position="27"/>
    </location>
</feature>
<accession>A0A074KVP7</accession>
<keyword evidence="1" id="KW-0812">Transmembrane</keyword>
<keyword evidence="1" id="KW-0472">Membrane</keyword>
<keyword evidence="3" id="KW-1185">Reference proteome</keyword>
<feature type="transmembrane region" description="Helical" evidence="1">
    <location>
        <begin position="96"/>
        <end position="115"/>
    </location>
</feature>
<dbReference type="AlphaFoldDB" id="A0A074KVP7"/>
<name>A0A074KVP7_9BACT</name>
<dbReference type="OrthoDB" id="1494208at2"/>